<evidence type="ECO:0000313" key="3">
    <source>
        <dbReference type="Proteomes" id="UP000549343"/>
    </source>
</evidence>
<reference evidence="2 3" key="1">
    <citation type="submission" date="2020-08" db="EMBL/GenBank/DDBJ databases">
        <title>Sequencing the genomes of 1000 actinobacteria strains.</title>
        <authorList>
            <person name="Klenk H.-P."/>
        </authorList>
    </citation>
    <scope>NUCLEOTIDE SEQUENCE [LARGE SCALE GENOMIC DNA]</scope>
    <source>
        <strain evidence="2 3">DSM 44772</strain>
    </source>
</reference>
<evidence type="ECO:0000313" key="2">
    <source>
        <dbReference type="EMBL" id="MBB4777323.1"/>
    </source>
</evidence>
<sequence length="1285" mass="135114">MTGPGRPRPAAPPVLAGGAVLLPLRLETRFTGTRLRVRVIPDEPWFDRHDPLASAEELDSLDRYLAASGDDHDTPRARAAWQVFAAEHGPARAAWLVRTFPPAPGDGGGLAARPAALREDALLTSIADFPAELQVWIAFADEAPAHAATMPVRADRLRLDPPDLDAPEPDPDDPDRPSERRWWESWNEAVIAGLATEIELGERAGDAIAALYVVGLAGTTPAALFAGHRDAGRLGLLAPGTPTNTVDGAPAAGLGDDPREWLELLHRAPEDVERQVSFGLTGDAGLLGPLPGNAGRHQEWAGELLTGMWPALLGHTLTHVLGLGAAVETAAEWATRDVDPLGPYPAVRIGGQPYGVLPATSLNDWVQTDGVDPPFMGALREPLVALRSRWARAAVAAGRGPVAAADPADRMLKLLAQPPASPGYALRGMYPMQLWLLALLATGHPIRWRDLLAEWEETYQVARELGLRPRRRYSARNTTRRLRLPPVTPGGLPGEMRVGTILERLFDLATRSPSSFATTAGVGEAIEAPTGSLLLRLAIRSLQVAIGEVGREKPGAPRGTLEPVAVDVGVLPPPPQLLSEWIRAVTPADLAAETGRGAAARRVAEAFRRLRVVPPADLERLLPAVIDCATHRIDPWAAGLARHRWRRIAARTAPLPPRLGAYGWVDEPRRGRAGPTAGRLLHAATPSQALTAALIRDRAVHDPEPGRWHMDVTSAKARRAARLADEVRRGAHPAEALGREVERAVGDPAAITELRRRFPIRAGHAGRRTCDGQRVLAADPAALDLPAATLDELARLREVIDVYADLLVAEAVHHVVEGRTGTAGAALDAAAGLARPPDFEVLRTRREGRPVETSCLLVTPHAAPPPLPADPAARAAARPAALADAATAALVAARVGAAPLWRWRITPPSGPPTTVALDDLDLEPAEALALPLGTLERLVLAAVPGLEAADPAHFTDRDGSVRYERAVRLVALIGRVPAAAADAAETTGAPPAAADPAELRERLRDLRLAAQALAGRLAAADPAAVRLATRWGIAPEPDPAAADPPADQAGRAHARLAERLAAAPGDTAAEGLDAAALAAAVAALGSATGQIAVIGRLRRDALPALHESGDLDGAWLTQIAAVRPPLARLEALQLAAGTPVGAGARLASWCNRPADPWQADAGDARRLVAVYAPPGLDLAAMPPGETLAAGLLDRFAETIPGAEHDTTAAFGFNAPAARAPQAILLAVPPDPTRDLDAASLVGIVAETRELARARTATLADLAEIDGLAPLPLVPATGDTATRLEE</sequence>
<dbReference type="Proteomes" id="UP000549343">
    <property type="component" value="Unassembled WGS sequence"/>
</dbReference>
<evidence type="ECO:0000256" key="1">
    <source>
        <dbReference type="SAM" id="MobiDB-lite"/>
    </source>
</evidence>
<protein>
    <submittedName>
        <fullName evidence="2">Uncharacterized protein</fullName>
    </submittedName>
</protein>
<comment type="caution">
    <text evidence="2">The sequence shown here is derived from an EMBL/GenBank/DDBJ whole genome shotgun (WGS) entry which is preliminary data.</text>
</comment>
<proteinExistence type="predicted"/>
<dbReference type="EMBL" id="JACHMV010000001">
    <property type="protein sequence ID" value="MBB4777323.1"/>
    <property type="molecule type" value="Genomic_DNA"/>
</dbReference>
<accession>A0A7W7MZZ5</accession>
<gene>
    <name evidence="2" type="ORF">F4557_005741</name>
</gene>
<name>A0A7W7MZZ5_9ACTN</name>
<feature type="region of interest" description="Disordered" evidence="1">
    <location>
        <begin position="158"/>
        <end position="179"/>
    </location>
</feature>
<dbReference type="RefSeq" id="WP_184887690.1">
    <property type="nucleotide sequence ID" value="NZ_BMRO01000011.1"/>
</dbReference>
<feature type="compositionally biased region" description="Acidic residues" evidence="1">
    <location>
        <begin position="162"/>
        <end position="173"/>
    </location>
</feature>
<organism evidence="2 3">
    <name type="scientific">Actinomadura livida</name>
    <dbReference type="NCBI Taxonomy" id="79909"/>
    <lineage>
        <taxon>Bacteria</taxon>
        <taxon>Bacillati</taxon>
        <taxon>Actinomycetota</taxon>
        <taxon>Actinomycetes</taxon>
        <taxon>Streptosporangiales</taxon>
        <taxon>Thermomonosporaceae</taxon>
        <taxon>Actinomadura</taxon>
    </lineage>
</organism>